<dbReference type="eggNOG" id="COG0614">
    <property type="taxonomic scope" value="Bacteria"/>
</dbReference>
<comment type="subcellular location">
    <subcellularLocation>
        <location evidence="1">Cell outer membrane</location>
    </subcellularLocation>
</comment>
<gene>
    <name evidence="8" type="ordered locus">Phep_2298</name>
</gene>
<dbReference type="STRING" id="485917.Phep_2298"/>
<dbReference type="Gene3D" id="1.25.40.390">
    <property type="match status" value="1"/>
</dbReference>
<keyword evidence="3" id="KW-0732">Signal</keyword>
<evidence type="ECO:0000256" key="5">
    <source>
        <dbReference type="ARBA" id="ARBA00023237"/>
    </source>
</evidence>
<dbReference type="OrthoDB" id="608091at2"/>
<keyword evidence="9" id="KW-1185">Reference proteome</keyword>
<dbReference type="InterPro" id="IPR012944">
    <property type="entry name" value="SusD_RagB_dom"/>
</dbReference>
<dbReference type="Proteomes" id="UP000000852">
    <property type="component" value="Chromosome"/>
</dbReference>
<comment type="similarity">
    <text evidence="2">Belongs to the SusD family.</text>
</comment>
<accession>C6XYM0</accession>
<dbReference type="KEGG" id="phe:Phep_2298"/>
<keyword evidence="4" id="KW-0472">Membrane</keyword>
<dbReference type="HOGENOM" id="CLU_015553_0_3_10"/>
<dbReference type="Pfam" id="PF07980">
    <property type="entry name" value="SusD_RagB"/>
    <property type="match status" value="1"/>
</dbReference>
<dbReference type="InterPro" id="IPR033985">
    <property type="entry name" value="SusD-like_N"/>
</dbReference>
<dbReference type="EMBL" id="CP001681">
    <property type="protein sequence ID" value="ACU04502.1"/>
    <property type="molecule type" value="Genomic_DNA"/>
</dbReference>
<dbReference type="AlphaFoldDB" id="C6XYM0"/>
<evidence type="ECO:0000256" key="4">
    <source>
        <dbReference type="ARBA" id="ARBA00023136"/>
    </source>
</evidence>
<evidence type="ECO:0000256" key="3">
    <source>
        <dbReference type="ARBA" id="ARBA00022729"/>
    </source>
</evidence>
<evidence type="ECO:0000256" key="1">
    <source>
        <dbReference type="ARBA" id="ARBA00004442"/>
    </source>
</evidence>
<feature type="domain" description="RagB/SusD" evidence="6">
    <location>
        <begin position="314"/>
        <end position="629"/>
    </location>
</feature>
<protein>
    <submittedName>
        <fullName evidence="8">RagB/SusD domain protein</fullName>
    </submittedName>
</protein>
<dbReference type="GO" id="GO:0009279">
    <property type="term" value="C:cell outer membrane"/>
    <property type="evidence" value="ECO:0007669"/>
    <property type="project" value="UniProtKB-SubCell"/>
</dbReference>
<feature type="domain" description="SusD-like N-terminal" evidence="7">
    <location>
        <begin position="22"/>
        <end position="222"/>
    </location>
</feature>
<dbReference type="RefSeq" id="WP_015808115.1">
    <property type="nucleotide sequence ID" value="NC_013061.1"/>
</dbReference>
<proteinExistence type="inferred from homology"/>
<evidence type="ECO:0000256" key="2">
    <source>
        <dbReference type="ARBA" id="ARBA00006275"/>
    </source>
</evidence>
<keyword evidence="5" id="KW-0998">Cell outer membrane</keyword>
<name>C6XYM0_PEDHD</name>
<evidence type="ECO:0000259" key="7">
    <source>
        <dbReference type="Pfam" id="PF14322"/>
    </source>
</evidence>
<dbReference type="SUPFAM" id="SSF48452">
    <property type="entry name" value="TPR-like"/>
    <property type="match status" value="1"/>
</dbReference>
<organism evidence="8 9">
    <name type="scientific">Pedobacter heparinus (strain ATCC 13125 / DSM 2366 / CIP 104194 / JCM 7457 / NBRC 12017 / NCIMB 9290 / NRRL B-14731 / HIM 762-3)</name>
    <dbReference type="NCBI Taxonomy" id="485917"/>
    <lineage>
        <taxon>Bacteria</taxon>
        <taxon>Pseudomonadati</taxon>
        <taxon>Bacteroidota</taxon>
        <taxon>Sphingobacteriia</taxon>
        <taxon>Sphingobacteriales</taxon>
        <taxon>Sphingobacteriaceae</taxon>
        <taxon>Pedobacter</taxon>
    </lineage>
</organism>
<sequence>MKKFNINLIIVVLVSINCSCKKYLDVVPDNIATIDNSFTLRSKAEQYLFTCYSYLPTDGNRSTNAAMYGADEVWHYGTGQVIAKGNQSVSSPQNNYWEGTNSAKPLFEGIRTCNIFLDNVGKVEGLDNYERDRWIAEAKFLKAYYHFYLLRMYGPIPVIRENIPVNASLDELTPPREPIDVCVAYIVQLLDESLEFLPSKIQAENTELGRITQAINLAVKAKVLVMAASPLFNGNIEYSNFKNAQGIPFFNQTYDPQKWKIAADACKKAIDLCHTNGNKLYYYKDNDPNALLVSPETNLKMNIRNAIASKWNSETVWANPNSRTADLQIYSQPRLDGNAPGQSSLAGELAPTLKMAELFYSKNGVPISEDVTYDYNGRFNLRNAVNAERFYIKEGYQTVGLHFDREARFYADLGFDGGIWYGQGIITDVNNWYVQAKLGQPAGKNSAGKYSTTGYWPQKLVNPNSVYSATANYQVVDYPWPQIRLADLYLLYAEALNEAVGPDAPDVLTYIDLVRKRAGLPGVVESWSTYSNNPVKFTTKVGMRAIIHRERAIEMAFEGHRFWDLRRWKEAPQVLNAPIQGWDITQAEAVTYYRVLTLFSQTFRSRDYFFPISELELTINKKLIQNPGW</sequence>
<evidence type="ECO:0000313" key="8">
    <source>
        <dbReference type="EMBL" id="ACU04502.1"/>
    </source>
</evidence>
<dbReference type="InterPro" id="IPR011990">
    <property type="entry name" value="TPR-like_helical_dom_sf"/>
</dbReference>
<evidence type="ECO:0000313" key="9">
    <source>
        <dbReference type="Proteomes" id="UP000000852"/>
    </source>
</evidence>
<dbReference type="Pfam" id="PF14322">
    <property type="entry name" value="SusD-like_3"/>
    <property type="match status" value="1"/>
</dbReference>
<reference evidence="8 9" key="1">
    <citation type="journal article" date="2009" name="Stand. Genomic Sci.">
        <title>Complete genome sequence of Pedobacter heparinus type strain (HIM 762-3).</title>
        <authorList>
            <person name="Han C."/>
            <person name="Spring S."/>
            <person name="Lapidus A."/>
            <person name="Del Rio T.G."/>
            <person name="Tice H."/>
            <person name="Copeland A."/>
            <person name="Cheng J.F."/>
            <person name="Lucas S."/>
            <person name="Chen F."/>
            <person name="Nolan M."/>
            <person name="Bruce D."/>
            <person name="Goodwin L."/>
            <person name="Pitluck S."/>
            <person name="Ivanova N."/>
            <person name="Mavromatis K."/>
            <person name="Mikhailova N."/>
            <person name="Pati A."/>
            <person name="Chen A."/>
            <person name="Palaniappan K."/>
            <person name="Land M."/>
            <person name="Hauser L."/>
            <person name="Chang Y.J."/>
            <person name="Jeffries C.C."/>
            <person name="Saunders E."/>
            <person name="Chertkov O."/>
            <person name="Brettin T."/>
            <person name="Goker M."/>
            <person name="Rohde M."/>
            <person name="Bristow J."/>
            <person name="Eisen J.A."/>
            <person name="Markowitz V."/>
            <person name="Hugenholtz P."/>
            <person name="Kyrpides N.C."/>
            <person name="Klenk H.P."/>
            <person name="Detter J.C."/>
        </authorList>
    </citation>
    <scope>NUCLEOTIDE SEQUENCE [LARGE SCALE GENOMIC DNA]</scope>
    <source>
        <strain evidence="9">ATCC 13125 / DSM 2366 / CIP 104194 / JCM 7457 / NBRC 12017 / NCIMB 9290 / NRRL B-14731 / HIM 762-3</strain>
    </source>
</reference>
<evidence type="ECO:0000259" key="6">
    <source>
        <dbReference type="Pfam" id="PF07980"/>
    </source>
</evidence>